<keyword evidence="7" id="KW-0456">Lyase</keyword>
<feature type="binding site" evidence="9">
    <location>
        <position position="190"/>
    </location>
    <ligand>
        <name>substrate</name>
    </ligand>
</feature>
<dbReference type="InterPro" id="IPR001754">
    <property type="entry name" value="OMPdeCOase_dom"/>
</dbReference>
<name>A0A1J4V7Z2_9BACT</name>
<accession>A0A1J4V7Z2</accession>
<gene>
    <name evidence="11" type="ORF">AUJ44_00780</name>
</gene>
<dbReference type="PANTHER" id="PTHR32119:SF2">
    <property type="entry name" value="OROTIDINE 5'-PHOSPHATE DECARBOXYLASE"/>
    <property type="match status" value="1"/>
</dbReference>
<keyword evidence="6" id="KW-0665">Pyrimidine biosynthesis</keyword>
<dbReference type="EC" id="4.1.1.23" evidence="3"/>
<keyword evidence="5" id="KW-0210">Decarboxylase</keyword>
<evidence type="ECO:0000256" key="7">
    <source>
        <dbReference type="ARBA" id="ARBA00023239"/>
    </source>
</evidence>
<evidence type="ECO:0000313" key="11">
    <source>
        <dbReference type="EMBL" id="OIO33260.1"/>
    </source>
</evidence>
<evidence type="ECO:0000313" key="12">
    <source>
        <dbReference type="Proteomes" id="UP000183206"/>
    </source>
</evidence>
<evidence type="ECO:0000256" key="5">
    <source>
        <dbReference type="ARBA" id="ARBA00022793"/>
    </source>
</evidence>
<proteinExistence type="predicted"/>
<dbReference type="GO" id="GO:0005829">
    <property type="term" value="C:cytosol"/>
    <property type="evidence" value="ECO:0007669"/>
    <property type="project" value="TreeGrafter"/>
</dbReference>
<evidence type="ECO:0000256" key="3">
    <source>
        <dbReference type="ARBA" id="ARBA00012321"/>
    </source>
</evidence>
<evidence type="ECO:0000256" key="6">
    <source>
        <dbReference type="ARBA" id="ARBA00022975"/>
    </source>
</evidence>
<dbReference type="Gene3D" id="3.20.20.70">
    <property type="entry name" value="Aldolase class I"/>
    <property type="match status" value="1"/>
</dbReference>
<dbReference type="Proteomes" id="UP000183206">
    <property type="component" value="Unassembled WGS sequence"/>
</dbReference>
<evidence type="ECO:0000256" key="1">
    <source>
        <dbReference type="ARBA" id="ARBA00002356"/>
    </source>
</evidence>
<feature type="domain" description="Orotidine 5'-phosphate decarboxylase" evidence="10">
    <location>
        <begin position="6"/>
        <end position="239"/>
    </location>
</feature>
<dbReference type="SUPFAM" id="SSF51366">
    <property type="entry name" value="Ribulose-phoshate binding barrel"/>
    <property type="match status" value="1"/>
</dbReference>
<comment type="caution">
    <text evidence="11">The sequence shown here is derived from an EMBL/GenBank/DDBJ whole genome shotgun (WGS) entry which is preliminary data.</text>
</comment>
<dbReference type="GO" id="GO:0004590">
    <property type="term" value="F:orotidine-5'-phosphate decarboxylase activity"/>
    <property type="evidence" value="ECO:0007669"/>
    <property type="project" value="UniProtKB-EC"/>
</dbReference>
<evidence type="ECO:0000256" key="2">
    <source>
        <dbReference type="ARBA" id="ARBA00004861"/>
    </source>
</evidence>
<dbReference type="EMBL" id="MNVO01000014">
    <property type="protein sequence ID" value="OIO33260.1"/>
    <property type="molecule type" value="Genomic_DNA"/>
</dbReference>
<dbReference type="InterPro" id="IPR014732">
    <property type="entry name" value="OMPdecase"/>
</dbReference>
<dbReference type="GO" id="GO:0006207">
    <property type="term" value="P:'de novo' pyrimidine nucleobase biosynthetic process"/>
    <property type="evidence" value="ECO:0007669"/>
    <property type="project" value="InterPro"/>
</dbReference>
<dbReference type="GO" id="GO:0044205">
    <property type="term" value="P:'de novo' UMP biosynthetic process"/>
    <property type="evidence" value="ECO:0007669"/>
    <property type="project" value="InterPro"/>
</dbReference>
<dbReference type="InterPro" id="IPR013785">
    <property type="entry name" value="Aldolase_TIM"/>
</dbReference>
<evidence type="ECO:0000259" key="10">
    <source>
        <dbReference type="SMART" id="SM00934"/>
    </source>
</evidence>
<comment type="pathway">
    <text evidence="2">Pyrimidine metabolism; UMP biosynthesis via de novo pathway; UMP from orotate: step 2/2.</text>
</comment>
<reference evidence="11 12" key="1">
    <citation type="journal article" date="2016" name="Environ. Microbiol.">
        <title>Genomic resolution of a cold subsurface aquifer community provides metabolic insights for novel microbes adapted to high CO concentrations.</title>
        <authorList>
            <person name="Probst A.J."/>
            <person name="Castelle C.J."/>
            <person name="Singh A."/>
            <person name="Brown C.T."/>
            <person name="Anantharaman K."/>
            <person name="Sharon I."/>
            <person name="Hug L.A."/>
            <person name="Burstein D."/>
            <person name="Emerson J.B."/>
            <person name="Thomas B.C."/>
            <person name="Banfield J.F."/>
        </authorList>
    </citation>
    <scope>NUCLEOTIDE SEQUENCE [LARGE SCALE GENOMIC DNA]</scope>
    <source>
        <strain evidence="11">CG1_02_47_685</strain>
    </source>
</reference>
<protein>
    <recommendedName>
        <fullName evidence="4">Orotidine 5'-phosphate decarboxylase</fullName>
        <ecNumber evidence="3">4.1.1.23</ecNumber>
    </recommendedName>
    <alternativeName>
        <fullName evidence="8">OMP decarboxylase</fullName>
    </alternativeName>
</protein>
<dbReference type="AlphaFoldDB" id="A0A1J4V7Z2"/>
<dbReference type="PANTHER" id="PTHR32119">
    <property type="entry name" value="OROTIDINE 5'-PHOSPHATE DECARBOXYLASE"/>
    <property type="match status" value="1"/>
</dbReference>
<evidence type="ECO:0000256" key="4">
    <source>
        <dbReference type="ARBA" id="ARBA00021923"/>
    </source>
</evidence>
<comment type="function">
    <text evidence="1">Catalyzes the decarboxylation of orotidine 5'-monophosphate (OMP) to uridine 5'-monophosphate (UMP).</text>
</comment>
<organism evidence="11 12">
    <name type="scientific">Candidatus Nomurabacteria bacterium CG1_02_47_685</name>
    <dbReference type="NCBI Taxonomy" id="1805282"/>
    <lineage>
        <taxon>Bacteria</taxon>
        <taxon>Candidatus Nomuraibacteriota</taxon>
    </lineage>
</organism>
<sequence>MDARDHIICGLDIDPDEAWGPALRLNGQINVVKVGMRLLGPDMFRRTSIIPAIIAQTRLNIMLDVGLCESSTIAATACEIVRTGKERLFGFTVSCVPTMRRGLEEVVAVVREKFGEEGVSKVVAITVPTSVGMHQLDEFDIGGVTIGQVVLRWADIAYDAGIRRFVCGPRETKSMKSAFSDIEIITTGVRFAGSGAGPHNANRITTPAQAIEAGADYLVIDDLHTGNVRENIARAVREIEEAWAHTATCD</sequence>
<evidence type="ECO:0000256" key="8">
    <source>
        <dbReference type="ARBA" id="ARBA00033428"/>
    </source>
</evidence>
<feature type="binding site" evidence="9">
    <location>
        <position position="12"/>
    </location>
    <ligand>
        <name>substrate</name>
    </ligand>
</feature>
<dbReference type="InterPro" id="IPR011060">
    <property type="entry name" value="RibuloseP-bd_barrel"/>
</dbReference>
<dbReference type="Pfam" id="PF00215">
    <property type="entry name" value="OMPdecase"/>
    <property type="match status" value="1"/>
</dbReference>
<dbReference type="STRING" id="1805282.AUJ44_00780"/>
<feature type="binding site" evidence="9">
    <location>
        <position position="33"/>
    </location>
    <ligand>
        <name>substrate</name>
    </ligand>
</feature>
<evidence type="ECO:0000256" key="9">
    <source>
        <dbReference type="PIRSR" id="PIRSR614732-2"/>
    </source>
</evidence>
<dbReference type="SMART" id="SM00934">
    <property type="entry name" value="OMPdecase"/>
    <property type="match status" value="1"/>
</dbReference>
<feature type="binding site" evidence="9">
    <location>
        <position position="129"/>
    </location>
    <ligand>
        <name>substrate</name>
    </ligand>
</feature>